<dbReference type="Proteomes" id="UP000236729">
    <property type="component" value="Unassembled WGS sequence"/>
</dbReference>
<sequence>MNQAEPAAHQVRPRAAENPVGRARAAVRGGLSRTLTGRVGVFVATGERTEEVDEPVFA</sequence>
<dbReference type="EMBL" id="FOME01000001">
    <property type="protein sequence ID" value="SFC33545.1"/>
    <property type="molecule type" value="Genomic_DNA"/>
</dbReference>
<evidence type="ECO:0000313" key="5">
    <source>
        <dbReference type="Proteomes" id="UP000236729"/>
    </source>
</evidence>
<evidence type="ECO:0000313" key="4">
    <source>
        <dbReference type="Proteomes" id="UP000199690"/>
    </source>
</evidence>
<gene>
    <name evidence="2" type="ORF">SAMN02982929_03262</name>
    <name evidence="3" type="ORF">SAMN05216506_101504</name>
</gene>
<accession>A0A1H6CA20</accession>
<accession>A0A1I1IBV0</accession>
<evidence type="ECO:0000313" key="3">
    <source>
        <dbReference type="EMBL" id="SFC33545.1"/>
    </source>
</evidence>
<evidence type="ECO:0000313" key="2">
    <source>
        <dbReference type="EMBL" id="SEG69811.1"/>
    </source>
</evidence>
<protein>
    <submittedName>
        <fullName evidence="2">Uncharacterized protein</fullName>
    </submittedName>
</protein>
<evidence type="ECO:0000256" key="1">
    <source>
        <dbReference type="SAM" id="MobiDB-lite"/>
    </source>
</evidence>
<name>A0A1H6CA20_9PSEU</name>
<dbReference type="EMBL" id="FNVB01000004">
    <property type="protein sequence ID" value="SEG69811.1"/>
    <property type="molecule type" value="Genomic_DNA"/>
</dbReference>
<reference evidence="4 5" key="2">
    <citation type="submission" date="2016-10" db="EMBL/GenBank/DDBJ databases">
        <authorList>
            <person name="Varghese N."/>
            <person name="Submissions S."/>
        </authorList>
    </citation>
    <scope>NUCLEOTIDE SEQUENCE [LARGE SCALE GENOMIC DNA]</scope>
    <source>
        <strain evidence="5">ATCC 20501</strain>
        <strain evidence="3 4">CGMCC 4.3529</strain>
    </source>
</reference>
<proteinExistence type="predicted"/>
<dbReference type="RefSeq" id="WP_177247360.1">
    <property type="nucleotide sequence ID" value="NZ_FNVB01000004.1"/>
</dbReference>
<dbReference type="Proteomes" id="UP000199690">
    <property type="component" value="Unassembled WGS sequence"/>
</dbReference>
<feature type="region of interest" description="Disordered" evidence="1">
    <location>
        <begin position="1"/>
        <end position="23"/>
    </location>
</feature>
<keyword evidence="4" id="KW-1185">Reference proteome</keyword>
<organism evidence="2 5">
    <name type="scientific">Saccharopolyspora kobensis</name>
    <dbReference type="NCBI Taxonomy" id="146035"/>
    <lineage>
        <taxon>Bacteria</taxon>
        <taxon>Bacillati</taxon>
        <taxon>Actinomycetota</taxon>
        <taxon>Actinomycetes</taxon>
        <taxon>Pseudonocardiales</taxon>
        <taxon>Pseudonocardiaceae</taxon>
        <taxon>Saccharopolyspora</taxon>
    </lineage>
</organism>
<reference evidence="2" key="1">
    <citation type="submission" date="2016-10" db="EMBL/GenBank/DDBJ databases">
        <authorList>
            <person name="de Groot N.N."/>
        </authorList>
    </citation>
    <scope>NUCLEOTIDE SEQUENCE [LARGE SCALE GENOMIC DNA]</scope>
    <source>
        <strain evidence="2">ATCC 20501</strain>
    </source>
</reference>
<dbReference type="AlphaFoldDB" id="A0A1H6CA20"/>